<dbReference type="GO" id="GO:0016491">
    <property type="term" value="F:oxidoreductase activity"/>
    <property type="evidence" value="ECO:0007669"/>
    <property type="project" value="UniProtKB-KW"/>
</dbReference>
<comment type="similarity">
    <text evidence="1 4">Belongs to the short-chain dehydrogenases/reductases (SDR) family.</text>
</comment>
<dbReference type="InterPro" id="IPR002347">
    <property type="entry name" value="SDR_fam"/>
</dbReference>
<evidence type="ECO:0000256" key="4">
    <source>
        <dbReference type="RuleBase" id="RU000363"/>
    </source>
</evidence>
<accession>A0A7W2FAN6</accession>
<evidence type="ECO:0000313" key="5">
    <source>
        <dbReference type="EMBL" id="MBA5688258.1"/>
    </source>
</evidence>
<evidence type="ECO:0000256" key="3">
    <source>
        <dbReference type="ARBA" id="ARBA00023002"/>
    </source>
</evidence>
<dbReference type="Gene3D" id="3.40.50.720">
    <property type="entry name" value="NAD(P)-binding Rossmann-like Domain"/>
    <property type="match status" value="1"/>
</dbReference>
<proteinExistence type="inferred from homology"/>
<name>A0A7W2FAN6_9BURK</name>
<dbReference type="PANTHER" id="PTHR43391:SF14">
    <property type="entry name" value="DEHYDROGENASE_REDUCTASE SDR FAMILY PROTEIN 7-LIKE"/>
    <property type="match status" value="1"/>
</dbReference>
<dbReference type="EMBL" id="JACEZU010000006">
    <property type="protein sequence ID" value="MBA5688258.1"/>
    <property type="molecule type" value="Genomic_DNA"/>
</dbReference>
<evidence type="ECO:0000313" key="6">
    <source>
        <dbReference type="Proteomes" id="UP000573499"/>
    </source>
</evidence>
<protein>
    <submittedName>
        <fullName evidence="5">SDR family NAD(P)-dependent oxidoreductase</fullName>
    </submittedName>
</protein>
<keyword evidence="6" id="KW-1185">Reference proteome</keyword>
<evidence type="ECO:0000256" key="1">
    <source>
        <dbReference type="ARBA" id="ARBA00006484"/>
    </source>
</evidence>
<dbReference type="PANTHER" id="PTHR43391">
    <property type="entry name" value="RETINOL DEHYDROGENASE-RELATED"/>
    <property type="match status" value="1"/>
</dbReference>
<sequence>MTARRLAVVTGAASGIGNATVRRLAQQGWTVGALDLDRRTVRAATADLGHAVIPLAADVSDFRTVRWELERFMHQASATRLDLLVNSAGLLYMGHFEEQAATGIELVLAVNNAGVAHCCQAAFPWLRSCAQAGGRPAVVNLSSASSVAGIPSMAVYSASKFWVRGFTEALSVEWSRFGIAVRDVMPPFVRTPMLDGRQQNRFIALLGVTLTADDVAREVLKAAEGGPLHRLVTFNFKAACALVRVTPGRWVRALLAVIGGYATGPG</sequence>
<evidence type="ECO:0000256" key="2">
    <source>
        <dbReference type="ARBA" id="ARBA00022857"/>
    </source>
</evidence>
<dbReference type="RefSeq" id="WP_182154082.1">
    <property type="nucleotide sequence ID" value="NZ_JACEZU010000006.1"/>
</dbReference>
<dbReference type="PRINTS" id="PR00080">
    <property type="entry name" value="SDRFAMILY"/>
</dbReference>
<dbReference type="Proteomes" id="UP000573499">
    <property type="component" value="Unassembled WGS sequence"/>
</dbReference>
<organism evidence="5 6">
    <name type="scientific">Rugamonas apoptosis</name>
    <dbReference type="NCBI Taxonomy" id="2758570"/>
    <lineage>
        <taxon>Bacteria</taxon>
        <taxon>Pseudomonadati</taxon>
        <taxon>Pseudomonadota</taxon>
        <taxon>Betaproteobacteria</taxon>
        <taxon>Burkholderiales</taxon>
        <taxon>Oxalobacteraceae</taxon>
        <taxon>Telluria group</taxon>
        <taxon>Rugamonas</taxon>
    </lineage>
</organism>
<dbReference type="SUPFAM" id="SSF51735">
    <property type="entry name" value="NAD(P)-binding Rossmann-fold domains"/>
    <property type="match status" value="1"/>
</dbReference>
<dbReference type="InterPro" id="IPR036291">
    <property type="entry name" value="NAD(P)-bd_dom_sf"/>
</dbReference>
<dbReference type="PRINTS" id="PR00081">
    <property type="entry name" value="GDHRDH"/>
</dbReference>
<dbReference type="Pfam" id="PF00106">
    <property type="entry name" value="adh_short"/>
    <property type="match status" value="1"/>
</dbReference>
<keyword evidence="3" id="KW-0560">Oxidoreductase</keyword>
<gene>
    <name evidence="5" type="ORF">H3H39_14510</name>
</gene>
<keyword evidence="2" id="KW-0521">NADP</keyword>
<reference evidence="5 6" key="1">
    <citation type="submission" date="2020-07" db="EMBL/GenBank/DDBJ databases">
        <title>Novel species isolated from subtropical streams in China.</title>
        <authorList>
            <person name="Lu H."/>
        </authorList>
    </citation>
    <scope>NUCLEOTIDE SEQUENCE [LARGE SCALE GENOMIC DNA]</scope>
    <source>
        <strain evidence="5 6">LX47W</strain>
    </source>
</reference>
<comment type="caution">
    <text evidence="5">The sequence shown here is derived from an EMBL/GenBank/DDBJ whole genome shotgun (WGS) entry which is preliminary data.</text>
</comment>
<dbReference type="AlphaFoldDB" id="A0A7W2FAN6"/>